<accession>A0AC59Y0J1</accession>
<gene>
    <name evidence="1" type="ORF">MRATA1EN22A_LOCUS286</name>
</gene>
<dbReference type="Proteomes" id="UP001162501">
    <property type="component" value="Chromosome 1"/>
</dbReference>
<sequence>MPTPNTSAPLPAFWVNASGGSMLSAADATMPVGFLALRVSVALASGPGLWGLSACWEIWLCCGPGAGTHPPLLGS</sequence>
<protein>
    <submittedName>
        <fullName evidence="1">Uncharacterized protein</fullName>
    </submittedName>
</protein>
<dbReference type="EMBL" id="OX596085">
    <property type="protein sequence ID" value="CAM9274587.1"/>
    <property type="molecule type" value="Genomic_DNA"/>
</dbReference>
<reference evidence="1" key="1">
    <citation type="submission" date="2023-05" db="EMBL/GenBank/DDBJ databases">
        <authorList>
            <consortium name="ELIXIR-Norway"/>
        </authorList>
    </citation>
    <scope>NUCLEOTIDE SEQUENCE</scope>
</reference>
<evidence type="ECO:0000313" key="1">
    <source>
        <dbReference type="EMBL" id="CAM9274587.1"/>
    </source>
</evidence>
<name>A0AC59Y0J1_RANTA</name>
<proteinExistence type="predicted"/>
<evidence type="ECO:0000313" key="2">
    <source>
        <dbReference type="Proteomes" id="UP001162501"/>
    </source>
</evidence>
<organism evidence="1 2">
    <name type="scientific">Rangifer tarandus platyrhynchus</name>
    <name type="common">Svalbard reindeer</name>
    <dbReference type="NCBI Taxonomy" id="3082113"/>
    <lineage>
        <taxon>Eukaryota</taxon>
        <taxon>Metazoa</taxon>
        <taxon>Chordata</taxon>
        <taxon>Craniata</taxon>
        <taxon>Vertebrata</taxon>
        <taxon>Euteleostomi</taxon>
        <taxon>Mammalia</taxon>
        <taxon>Eutheria</taxon>
        <taxon>Laurasiatheria</taxon>
        <taxon>Artiodactyla</taxon>
        <taxon>Ruminantia</taxon>
        <taxon>Pecora</taxon>
        <taxon>Cervidae</taxon>
        <taxon>Odocoileinae</taxon>
        <taxon>Rangifer</taxon>
    </lineage>
</organism>
<reference evidence="1" key="2">
    <citation type="submission" date="2025-03" db="EMBL/GenBank/DDBJ databases">
        <authorList>
            <consortium name="ELIXIR-Norway"/>
            <consortium name="Elixir Norway"/>
        </authorList>
    </citation>
    <scope>NUCLEOTIDE SEQUENCE</scope>
</reference>